<keyword evidence="9" id="KW-1185">Reference proteome</keyword>
<dbReference type="SUPFAM" id="SSF53335">
    <property type="entry name" value="S-adenosyl-L-methionine-dependent methyltransferases"/>
    <property type="match status" value="1"/>
</dbReference>
<proteinExistence type="inferred from homology"/>
<comment type="similarity">
    <text evidence="6">Belongs to the class I-like SAM-binding methyltransferase superfamily. C5-methyltransferase family.</text>
</comment>
<dbReference type="PROSITE" id="PS51679">
    <property type="entry name" value="SAM_MT_C5"/>
    <property type="match status" value="1"/>
</dbReference>
<evidence type="ECO:0000256" key="4">
    <source>
        <dbReference type="ARBA" id="ARBA00022691"/>
    </source>
</evidence>
<keyword evidence="4 6" id="KW-0949">S-adenosyl-L-methionine</keyword>
<feature type="region of interest" description="Disordered" evidence="7">
    <location>
        <begin position="202"/>
        <end position="225"/>
    </location>
</feature>
<dbReference type="GO" id="GO:0008168">
    <property type="term" value="F:methyltransferase activity"/>
    <property type="evidence" value="ECO:0007669"/>
    <property type="project" value="UniProtKB-KW"/>
</dbReference>
<evidence type="ECO:0000256" key="3">
    <source>
        <dbReference type="ARBA" id="ARBA00022679"/>
    </source>
</evidence>
<evidence type="ECO:0000256" key="6">
    <source>
        <dbReference type="PROSITE-ProRule" id="PRU01016"/>
    </source>
</evidence>
<keyword evidence="2 6" id="KW-0489">Methyltransferase</keyword>
<dbReference type="Gene3D" id="3.90.120.10">
    <property type="entry name" value="DNA Methylase, subunit A, domain 2"/>
    <property type="match status" value="1"/>
</dbReference>
<protein>
    <recommendedName>
        <fullName evidence="1">DNA (cytosine-5-)-methyltransferase</fullName>
        <ecNumber evidence="1">2.1.1.37</ecNumber>
    </recommendedName>
</protein>
<dbReference type="RefSeq" id="WP_043679678.1">
    <property type="nucleotide sequence ID" value="NZ_BDCI01000013.1"/>
</dbReference>
<dbReference type="InterPro" id="IPR001525">
    <property type="entry name" value="C5_MeTfrase"/>
</dbReference>
<dbReference type="PRINTS" id="PR00105">
    <property type="entry name" value="C5METTRFRASE"/>
</dbReference>
<sequence length="366" mass="40278">MSSNAARVAEMVDLFAGPGGMDVAAHWLGTSVVGIEWDVNACETREAAGLRTKSEDVRDLGPELFSKATILAGGPPCQTFSVAGSGVGREALDEVLNFVDRMGAGDRTVKVELKKLRDERTGLVLEPLRWALDALEVHSKPYKVIVLEQVPAVLPVWERMGSVLESKGYKVDTGILRAEQFGVPQTRRRAILVAHLDRQPRLPRPTHRQFHRDPSRPAPDAHLPNWLTMGPVLQPDREFVIVSNYGSGGNPKARGQRRHDQPAYTVTGKVSRNKMVTSDGQYLRNLDTVDSGRLQTFPPDYPWAGKDIAQQIGNAIPPRLALHVLSWALFDRAPNEQAVDDAVASSWLKTRGGLRRKLLATDDATP</sequence>
<evidence type="ECO:0000256" key="7">
    <source>
        <dbReference type="SAM" id="MobiDB-lite"/>
    </source>
</evidence>
<dbReference type="EMBL" id="JNFP01000063">
    <property type="protein sequence ID" value="KIA60654.1"/>
    <property type="molecule type" value="Genomic_DNA"/>
</dbReference>
<evidence type="ECO:0000256" key="1">
    <source>
        <dbReference type="ARBA" id="ARBA00011975"/>
    </source>
</evidence>
<evidence type="ECO:0000313" key="9">
    <source>
        <dbReference type="Proteomes" id="UP000031364"/>
    </source>
</evidence>
<dbReference type="InterPro" id="IPR050390">
    <property type="entry name" value="C5-Methyltransferase"/>
</dbReference>
<evidence type="ECO:0000256" key="5">
    <source>
        <dbReference type="ARBA" id="ARBA00022747"/>
    </source>
</evidence>
<reference evidence="8 9" key="1">
    <citation type="journal article" date="2014" name="Int. J. Syst. Evol. Microbiol.">
        <title>Nocardia vulneris sp. nov., isolated from wounds of human patients in North America.</title>
        <authorList>
            <person name="Lasker B.A."/>
            <person name="Bell M."/>
            <person name="Klenk H.P."/>
            <person name="Sproer C."/>
            <person name="Schumann C."/>
            <person name="Schumann P."/>
            <person name="Brown J.M."/>
        </authorList>
    </citation>
    <scope>NUCLEOTIDE SEQUENCE [LARGE SCALE GENOMIC DNA]</scope>
    <source>
        <strain evidence="8 9">W9851</strain>
    </source>
</reference>
<accession>A0ABR4Z5T5</accession>
<name>A0ABR4Z5T5_9NOCA</name>
<organism evidence="8 9">
    <name type="scientific">Nocardia vulneris</name>
    <dbReference type="NCBI Taxonomy" id="1141657"/>
    <lineage>
        <taxon>Bacteria</taxon>
        <taxon>Bacillati</taxon>
        <taxon>Actinomycetota</taxon>
        <taxon>Actinomycetes</taxon>
        <taxon>Mycobacteriales</taxon>
        <taxon>Nocardiaceae</taxon>
        <taxon>Nocardia</taxon>
    </lineage>
</organism>
<keyword evidence="5" id="KW-0680">Restriction system</keyword>
<dbReference type="PANTHER" id="PTHR10629">
    <property type="entry name" value="CYTOSINE-SPECIFIC METHYLTRANSFERASE"/>
    <property type="match status" value="1"/>
</dbReference>
<evidence type="ECO:0000313" key="8">
    <source>
        <dbReference type="EMBL" id="KIA60654.1"/>
    </source>
</evidence>
<dbReference type="EC" id="2.1.1.37" evidence="1"/>
<evidence type="ECO:0000256" key="2">
    <source>
        <dbReference type="ARBA" id="ARBA00022603"/>
    </source>
</evidence>
<dbReference type="GO" id="GO:0032259">
    <property type="term" value="P:methylation"/>
    <property type="evidence" value="ECO:0007669"/>
    <property type="project" value="UniProtKB-KW"/>
</dbReference>
<dbReference type="Gene3D" id="3.40.50.150">
    <property type="entry name" value="Vaccinia Virus protein VP39"/>
    <property type="match status" value="1"/>
</dbReference>
<keyword evidence="3 6" id="KW-0808">Transferase</keyword>
<dbReference type="Pfam" id="PF00145">
    <property type="entry name" value="DNA_methylase"/>
    <property type="match status" value="2"/>
</dbReference>
<dbReference type="InterPro" id="IPR029063">
    <property type="entry name" value="SAM-dependent_MTases_sf"/>
</dbReference>
<feature type="active site" evidence="6">
    <location>
        <position position="77"/>
    </location>
</feature>
<dbReference type="PANTHER" id="PTHR10629:SF52">
    <property type="entry name" value="DNA (CYTOSINE-5)-METHYLTRANSFERASE 1"/>
    <property type="match status" value="1"/>
</dbReference>
<gene>
    <name evidence="8" type="ORF">FG87_35890</name>
</gene>
<dbReference type="Proteomes" id="UP000031364">
    <property type="component" value="Unassembled WGS sequence"/>
</dbReference>
<comment type="caution">
    <text evidence="8">The sequence shown here is derived from an EMBL/GenBank/DDBJ whole genome shotgun (WGS) entry which is preliminary data.</text>
</comment>